<name>A0A1E7FV24_9STRA</name>
<protein>
    <submittedName>
        <fullName evidence="1">Uncharacterized protein</fullName>
    </submittedName>
</protein>
<evidence type="ECO:0000313" key="1">
    <source>
        <dbReference type="EMBL" id="OEU21683.1"/>
    </source>
</evidence>
<reference evidence="1 2" key="1">
    <citation type="submission" date="2016-09" db="EMBL/GenBank/DDBJ databases">
        <title>Extensive genetic diversity and differential bi-allelic expression allows diatom success in the polar Southern Ocean.</title>
        <authorList>
            <consortium name="DOE Joint Genome Institute"/>
            <person name="Mock T."/>
            <person name="Otillar R.P."/>
            <person name="Strauss J."/>
            <person name="Dupont C."/>
            <person name="Frickenhaus S."/>
            <person name="Maumus F."/>
            <person name="Mcmullan M."/>
            <person name="Sanges R."/>
            <person name="Schmutz J."/>
            <person name="Toseland A."/>
            <person name="Valas R."/>
            <person name="Veluchamy A."/>
            <person name="Ward B.J."/>
            <person name="Allen A."/>
            <person name="Barry K."/>
            <person name="Falciatore A."/>
            <person name="Ferrante M."/>
            <person name="Fortunato A.E."/>
            <person name="Gloeckner G."/>
            <person name="Gruber A."/>
            <person name="Hipkin R."/>
            <person name="Janech M."/>
            <person name="Kroth P."/>
            <person name="Leese F."/>
            <person name="Lindquist E."/>
            <person name="Lyon B.R."/>
            <person name="Martin J."/>
            <person name="Mayer C."/>
            <person name="Parker M."/>
            <person name="Quesneville H."/>
            <person name="Raymond J."/>
            <person name="Uhlig C."/>
            <person name="Valentin K.U."/>
            <person name="Worden A.Z."/>
            <person name="Armbrust E.V."/>
            <person name="Bowler C."/>
            <person name="Green B."/>
            <person name="Moulton V."/>
            <person name="Van Oosterhout C."/>
            <person name="Grigoriev I."/>
        </authorList>
    </citation>
    <scope>NUCLEOTIDE SEQUENCE [LARGE SCALE GENOMIC DNA]</scope>
    <source>
        <strain evidence="1 2">CCMP1102</strain>
    </source>
</reference>
<evidence type="ECO:0000313" key="2">
    <source>
        <dbReference type="Proteomes" id="UP000095751"/>
    </source>
</evidence>
<keyword evidence="2" id="KW-1185">Reference proteome</keyword>
<dbReference type="InParanoid" id="A0A1E7FV24"/>
<accession>A0A1E7FV24</accession>
<dbReference type="Proteomes" id="UP000095751">
    <property type="component" value="Unassembled WGS sequence"/>
</dbReference>
<dbReference type="EMBL" id="KV784353">
    <property type="protein sequence ID" value="OEU21683.1"/>
    <property type="molecule type" value="Genomic_DNA"/>
</dbReference>
<dbReference type="KEGG" id="fcy:FRACYDRAFT_231825"/>
<proteinExistence type="predicted"/>
<organism evidence="1 2">
    <name type="scientific">Fragilariopsis cylindrus CCMP1102</name>
    <dbReference type="NCBI Taxonomy" id="635003"/>
    <lineage>
        <taxon>Eukaryota</taxon>
        <taxon>Sar</taxon>
        <taxon>Stramenopiles</taxon>
        <taxon>Ochrophyta</taxon>
        <taxon>Bacillariophyta</taxon>
        <taxon>Bacillariophyceae</taxon>
        <taxon>Bacillariophycidae</taxon>
        <taxon>Bacillariales</taxon>
        <taxon>Bacillariaceae</taxon>
        <taxon>Fragilariopsis</taxon>
    </lineage>
</organism>
<gene>
    <name evidence="1" type="ORF">FRACYDRAFT_231825</name>
</gene>
<sequence>MQQVVLPLPTSFQAAHNIVHEIFGQSPSYIPLSKILWHAIKDARITAEEPAGPISEAASKELSETTHAVPSLMPSTGSVQLSSGRMHLSSRMVGYALKSFLVDELQAASFRKAVIWTNSWRKKGVFHPDTLVFLWTEKNCSRKNLGHSRSVACDTDGRADCFVPFLFCELSSNHTV</sequence>
<dbReference type="AlphaFoldDB" id="A0A1E7FV24"/>